<dbReference type="Pfam" id="PF03965">
    <property type="entry name" value="Penicillinase_R"/>
    <property type="match status" value="1"/>
</dbReference>
<keyword evidence="4" id="KW-0804">Transcription</keyword>
<evidence type="ECO:0000313" key="6">
    <source>
        <dbReference type="Proteomes" id="UP000250125"/>
    </source>
</evidence>
<reference evidence="5 6" key="1">
    <citation type="submission" date="2016-04" db="EMBL/GenBank/DDBJ databases">
        <title>Complete genome sequence of Thermococcus siculi type strain RG-20.</title>
        <authorList>
            <person name="Oger P.M."/>
        </authorList>
    </citation>
    <scope>NUCLEOTIDE SEQUENCE [LARGE SCALE GENOMIC DNA]</scope>
    <source>
        <strain evidence="5 6">RG-20</strain>
    </source>
</reference>
<evidence type="ECO:0000256" key="3">
    <source>
        <dbReference type="ARBA" id="ARBA00023125"/>
    </source>
</evidence>
<dbReference type="GO" id="GO:0045892">
    <property type="term" value="P:negative regulation of DNA-templated transcription"/>
    <property type="evidence" value="ECO:0007669"/>
    <property type="project" value="InterPro"/>
</dbReference>
<proteinExistence type="inferred from homology"/>
<organism evidence="5 6">
    <name type="scientific">Thermococcus siculi</name>
    <dbReference type="NCBI Taxonomy" id="72803"/>
    <lineage>
        <taxon>Archaea</taxon>
        <taxon>Methanobacteriati</taxon>
        <taxon>Methanobacteriota</taxon>
        <taxon>Thermococci</taxon>
        <taxon>Thermococcales</taxon>
        <taxon>Thermococcaceae</taxon>
        <taxon>Thermococcus</taxon>
    </lineage>
</organism>
<gene>
    <name evidence="5" type="ORF">A3L11_06140</name>
</gene>
<dbReference type="Proteomes" id="UP000250125">
    <property type="component" value="Chromosome"/>
</dbReference>
<dbReference type="InterPro" id="IPR036388">
    <property type="entry name" value="WH-like_DNA-bd_sf"/>
</dbReference>
<keyword evidence="6" id="KW-1185">Reference proteome</keyword>
<accession>A0A2Z2MQ79</accession>
<dbReference type="InterPro" id="IPR036390">
    <property type="entry name" value="WH_DNA-bd_sf"/>
</dbReference>
<dbReference type="SUPFAM" id="SSF46785">
    <property type="entry name" value="Winged helix' DNA-binding domain"/>
    <property type="match status" value="1"/>
</dbReference>
<sequence length="220" mass="25457">MRYIVTVGEHINHIFRNDRLILPQRLEKADVIIDSAVILYSFMKSAEDDDIKKINDCVKKAERAFFALDIPVITKEVKDPYLFQERIEEFERLIVPKTVINLTGGRRILGYELFYAAIEVSNKNPDAVEAVFYVTEDGHPIELPVINPQARLTQLEREILEIVRQSDKPITITEIRDTLSERRGSVYPLPLVSEYISRLEKKGYVKKEPKGRKKFVVALI</sequence>
<dbReference type="KEGG" id="tsl:A3L11_06140"/>
<keyword evidence="2" id="KW-0805">Transcription regulation</keyword>
<evidence type="ECO:0000256" key="4">
    <source>
        <dbReference type="ARBA" id="ARBA00023163"/>
    </source>
</evidence>
<dbReference type="Gene3D" id="1.10.10.10">
    <property type="entry name" value="Winged helix-like DNA-binding domain superfamily/Winged helix DNA-binding domain"/>
    <property type="match status" value="1"/>
</dbReference>
<dbReference type="InterPro" id="IPR005650">
    <property type="entry name" value="BlaI_family"/>
</dbReference>
<comment type="similarity">
    <text evidence="1">Belongs to the BlaI transcriptional regulatory family.</text>
</comment>
<keyword evidence="3 5" id="KW-0238">DNA-binding</keyword>
<dbReference type="AlphaFoldDB" id="A0A2Z2MQ79"/>
<dbReference type="GeneID" id="33317800"/>
<dbReference type="GO" id="GO:0003677">
    <property type="term" value="F:DNA binding"/>
    <property type="evidence" value="ECO:0007669"/>
    <property type="project" value="UniProtKB-KW"/>
</dbReference>
<evidence type="ECO:0000313" key="5">
    <source>
        <dbReference type="EMBL" id="ASJ08824.1"/>
    </source>
</evidence>
<dbReference type="RefSeq" id="WP_088856060.1">
    <property type="nucleotide sequence ID" value="NZ_CP015103.1"/>
</dbReference>
<evidence type="ECO:0000256" key="2">
    <source>
        <dbReference type="ARBA" id="ARBA00023015"/>
    </source>
</evidence>
<name>A0A2Z2MQ79_9EURY</name>
<dbReference type="OrthoDB" id="86244at2157"/>
<protein>
    <submittedName>
        <fullName evidence="5">DNA-binding protein</fullName>
    </submittedName>
</protein>
<evidence type="ECO:0000256" key="1">
    <source>
        <dbReference type="ARBA" id="ARBA00011046"/>
    </source>
</evidence>
<dbReference type="EMBL" id="CP015103">
    <property type="protein sequence ID" value="ASJ08824.1"/>
    <property type="molecule type" value="Genomic_DNA"/>
</dbReference>